<dbReference type="InterPro" id="IPR002110">
    <property type="entry name" value="Ankyrin_rpt"/>
</dbReference>
<dbReference type="CDD" id="cd01561">
    <property type="entry name" value="CBS_like"/>
    <property type="match status" value="1"/>
</dbReference>
<evidence type="ECO:0000256" key="9">
    <source>
        <dbReference type="ARBA" id="ARBA00023136"/>
    </source>
</evidence>
<evidence type="ECO:0000256" key="3">
    <source>
        <dbReference type="ARBA" id="ARBA00004520"/>
    </source>
</evidence>
<dbReference type="SUPFAM" id="SSF48403">
    <property type="entry name" value="Ankyrin repeat"/>
    <property type="match status" value="1"/>
</dbReference>
<dbReference type="Gene3D" id="1.25.40.20">
    <property type="entry name" value="Ankyrin repeat-containing domain"/>
    <property type="match status" value="1"/>
</dbReference>
<dbReference type="eggNOG" id="KOG1252">
    <property type="taxonomic scope" value="Eukaryota"/>
</dbReference>
<dbReference type="SMART" id="SM00248">
    <property type="entry name" value="ANK"/>
    <property type="match status" value="4"/>
</dbReference>
<keyword evidence="14" id="KW-0012">Acyltransferase</keyword>
<comment type="domain">
    <text evidence="14">The DHHC domain is required for palmitoyltransferase activity.</text>
</comment>
<evidence type="ECO:0000256" key="14">
    <source>
        <dbReference type="RuleBase" id="RU079119"/>
    </source>
</evidence>
<keyword evidence="13" id="KW-0040">ANK repeat</keyword>
<evidence type="ECO:0000256" key="10">
    <source>
        <dbReference type="ARBA" id="ARBA00023139"/>
    </source>
</evidence>
<dbReference type="InterPro" id="IPR036770">
    <property type="entry name" value="Ankyrin_rpt-contain_sf"/>
</dbReference>
<feature type="transmembrane region" description="Helical" evidence="14">
    <location>
        <begin position="596"/>
        <end position="615"/>
    </location>
</feature>
<evidence type="ECO:0000256" key="11">
    <source>
        <dbReference type="ARBA" id="ARBA00023288"/>
    </source>
</evidence>
<comment type="similarity">
    <text evidence="5">Belongs to the DHHC palmitoyltransferase family. AKR/ZDHHC17 subfamily.</text>
</comment>
<evidence type="ECO:0000259" key="16">
    <source>
        <dbReference type="Pfam" id="PF01529"/>
    </source>
</evidence>
<dbReference type="PROSITE" id="PS50088">
    <property type="entry name" value="ANK_REPEAT"/>
    <property type="match status" value="4"/>
</dbReference>
<dbReference type="RefSeq" id="XP_003006612.1">
    <property type="nucleotide sequence ID" value="XM_003006566.1"/>
</dbReference>
<dbReference type="FunFam" id="3.40.50.1100:FF:000003">
    <property type="entry name" value="Cystathionine beta-synthase"/>
    <property type="match status" value="1"/>
</dbReference>
<dbReference type="KEGG" id="val:VDBG_02751"/>
<evidence type="ECO:0000256" key="4">
    <source>
        <dbReference type="ARBA" id="ARBA00007103"/>
    </source>
</evidence>
<dbReference type="SUPFAM" id="SSF53686">
    <property type="entry name" value="Tryptophan synthase beta subunit-like PLP-dependent enzymes"/>
    <property type="match status" value="1"/>
</dbReference>
<evidence type="ECO:0000256" key="7">
    <source>
        <dbReference type="ARBA" id="ARBA00022898"/>
    </source>
</evidence>
<dbReference type="EMBL" id="DS985216">
    <property type="protein sequence ID" value="EEY16642.1"/>
    <property type="molecule type" value="Genomic_DNA"/>
</dbReference>
<feature type="transmembrane region" description="Helical" evidence="14">
    <location>
        <begin position="644"/>
        <end position="666"/>
    </location>
</feature>
<keyword evidence="14 17" id="KW-0808">Transferase</keyword>
<dbReference type="Pfam" id="PF00291">
    <property type="entry name" value="PALP"/>
    <property type="match status" value="1"/>
</dbReference>
<accession>C9SEP9</accession>
<feature type="repeat" description="ANK" evidence="13">
    <location>
        <begin position="218"/>
        <end position="250"/>
    </location>
</feature>
<comment type="cofactor">
    <cofactor evidence="1">
        <name>pyridoxal 5'-phosphate</name>
        <dbReference type="ChEBI" id="CHEBI:597326"/>
    </cofactor>
</comment>
<dbReference type="GO" id="GO:0044272">
    <property type="term" value="P:sulfur compound biosynthetic process"/>
    <property type="evidence" value="ECO:0007669"/>
    <property type="project" value="UniProtKB-ARBA"/>
</dbReference>
<comment type="subcellular location">
    <subcellularLocation>
        <location evidence="3">Early endosome membrane</location>
        <topology evidence="3">Multi-pass membrane protein</topology>
    </subcellularLocation>
</comment>
<dbReference type="GO" id="GO:0031901">
    <property type="term" value="C:early endosome membrane"/>
    <property type="evidence" value="ECO:0007669"/>
    <property type="project" value="UniProtKB-SubCell"/>
</dbReference>
<dbReference type="Pfam" id="PF00023">
    <property type="entry name" value="Ank"/>
    <property type="match status" value="1"/>
</dbReference>
<keyword evidence="18" id="KW-1185">Reference proteome</keyword>
<dbReference type="Pfam" id="PF12796">
    <property type="entry name" value="Ank_2"/>
    <property type="match status" value="1"/>
</dbReference>
<gene>
    <name evidence="17" type="ORF">VDBG_02751</name>
</gene>
<evidence type="ECO:0000313" key="18">
    <source>
        <dbReference type="Proteomes" id="UP000008698"/>
    </source>
</evidence>
<evidence type="ECO:0000313" key="17">
    <source>
        <dbReference type="EMBL" id="EEY16642.1"/>
    </source>
</evidence>
<evidence type="ECO:0000256" key="1">
    <source>
        <dbReference type="ARBA" id="ARBA00001933"/>
    </source>
</evidence>
<name>C9SEP9_VERA1</name>
<dbReference type="Gene3D" id="3.40.50.1100">
    <property type="match status" value="2"/>
</dbReference>
<keyword evidence="11" id="KW-0449">Lipoprotein</keyword>
<evidence type="ECO:0000256" key="6">
    <source>
        <dbReference type="ARBA" id="ARBA00022692"/>
    </source>
</evidence>
<dbReference type="InterPro" id="IPR001594">
    <property type="entry name" value="Palmitoyltrfase_DHHC"/>
</dbReference>
<dbReference type="GO" id="GO:0006534">
    <property type="term" value="P:cysteine metabolic process"/>
    <property type="evidence" value="ECO:0007669"/>
    <property type="project" value="UniProtKB-ARBA"/>
</dbReference>
<dbReference type="eggNOG" id="KOG0509">
    <property type="taxonomic scope" value="Eukaryota"/>
</dbReference>
<feature type="domain" description="Tryptophan synthase beta chain-like PALP" evidence="15">
    <location>
        <begin position="20"/>
        <end position="210"/>
    </location>
</feature>
<keyword evidence="10" id="KW-0564">Palmitate</keyword>
<dbReference type="InterPro" id="IPR001926">
    <property type="entry name" value="TrpB-like_PALP"/>
</dbReference>
<feature type="repeat" description="ANK" evidence="13">
    <location>
        <begin position="284"/>
        <end position="316"/>
    </location>
</feature>
<feature type="transmembrane region" description="Helical" evidence="14">
    <location>
        <begin position="497"/>
        <end position="517"/>
    </location>
</feature>
<comment type="function">
    <text evidence="2">Palmitoyltransferase specific for casein kinase 1.</text>
</comment>
<protein>
    <recommendedName>
        <fullName evidence="14">Palmitoyltransferase</fullName>
        <ecNumber evidence="14">2.3.1.225</ecNumber>
    </recommendedName>
</protein>
<comment type="similarity">
    <text evidence="4">Belongs to the cysteine synthase/cystathionine beta-synthase family.</text>
</comment>
<keyword evidence="8 14" id="KW-1133">Transmembrane helix</keyword>
<dbReference type="PROSITE" id="PS50297">
    <property type="entry name" value="ANK_REP_REGION"/>
    <property type="match status" value="2"/>
</dbReference>
<sequence length="834" mass="91479">MADVKAVPAARVAVTAQSATELIGNTPLVRLNKIPQSLGLECEVYAKVELFNTGGSVKDRIALRMIEEAEKSGRIKPGDTLIEPTSGNTGIGLALVGAIKGYKTIITLPEKMSAEKVSVLKALGATIIRTPTQAAWDAPESHIGVARRLQKEIPNAHILDQYANVDNPLAHEFGTAEEIWSQTGGNLTAVVAGAGTGGTITGIARAFASTARRKGGESVATPLQWAAQRCHYYTVNLLLQHGADPLITDAQGYNTLHISTFNGNVLLIVLLLHQGIPVDVADSYGHTGLMWSAYKGFPQCVDLFLRWGASVHATDEQGFTALHWALVKGSPGCVQKLIEYGSDRFAKTETGKTPDVTAKELNTVGAWHRALRECGYDEDAQAIEPHFPGAKYLRQDKRGFVTKFLFFWPTLTLWSVLGILGGMPILAGVLISVAVAYTLQWCAQRVLDHAPPGMRHFHKTPYLAGIFAATLFLTAWNWIFTVLPYTTFSNAPSNPHWWLNICFGTSLSLCAYFYSVCMRHDPGYVPKMKGIAEQKTVIDELLGLWKFDEANFCVTCMIRTPLRSKHCKQCQRCVAKHDHHCPWVYNCIGVNNHRHFFLYLISLSFGIIFYDWLLYNYLNDVSINASDSCSILSPTLCKIVNADGYTAVLSIWITVQLTWVSMLLFVQFVQVSRAMTTFENMYGIRDASATSAFTSTGTPLDPNQAALAAPDGSVAPSALSKHGHAHRGGFMKQMFRLLGVEPFLETVRGRGAATGGNAKNTRRKKRNPYSRGIVTNCRDFWCDPAPTFGQRENGAAVLGGEPVDYTAMYESPSLMDIGRGRRRGGYEVVAAEEV</sequence>
<dbReference type="Pfam" id="PF01529">
    <property type="entry name" value="DHHC"/>
    <property type="match status" value="1"/>
</dbReference>
<dbReference type="GO" id="GO:0019706">
    <property type="term" value="F:protein-cysteine S-palmitoyltransferase activity"/>
    <property type="evidence" value="ECO:0007669"/>
    <property type="project" value="UniProtKB-EC"/>
</dbReference>
<dbReference type="Proteomes" id="UP000008698">
    <property type="component" value="Unassembled WGS sequence"/>
</dbReference>
<evidence type="ECO:0000259" key="15">
    <source>
        <dbReference type="Pfam" id="PF00291"/>
    </source>
</evidence>
<keyword evidence="7" id="KW-0663">Pyridoxal phosphate</keyword>
<evidence type="ECO:0000256" key="13">
    <source>
        <dbReference type="PROSITE-ProRule" id="PRU00023"/>
    </source>
</evidence>
<dbReference type="HOGENOM" id="CLU_012510_1_0_1"/>
<organism evidence="18">
    <name type="scientific">Verticillium alfalfae (strain VaMs.102 / ATCC MYA-4576 / FGSC 10136)</name>
    <name type="common">Verticillium wilt of alfalfa</name>
    <name type="synonym">Verticillium albo-atrum</name>
    <dbReference type="NCBI Taxonomy" id="526221"/>
    <lineage>
        <taxon>Eukaryota</taxon>
        <taxon>Fungi</taxon>
        <taxon>Dikarya</taxon>
        <taxon>Ascomycota</taxon>
        <taxon>Pezizomycotina</taxon>
        <taxon>Sordariomycetes</taxon>
        <taxon>Hypocreomycetidae</taxon>
        <taxon>Glomerellales</taxon>
        <taxon>Plectosphaerellaceae</taxon>
        <taxon>Verticillium</taxon>
    </lineage>
</organism>
<keyword evidence="9 14" id="KW-0472">Membrane</keyword>
<evidence type="ECO:0000256" key="12">
    <source>
        <dbReference type="ARBA" id="ARBA00048048"/>
    </source>
</evidence>
<dbReference type="GeneID" id="9533645"/>
<reference evidence="18" key="1">
    <citation type="journal article" date="2011" name="PLoS Pathog.">
        <title>Comparative genomics yields insights into niche adaptation of plant vascular wilt pathogens.</title>
        <authorList>
            <person name="Klosterman S.J."/>
            <person name="Subbarao K.V."/>
            <person name="Kang S."/>
            <person name="Veronese P."/>
            <person name="Gold S.E."/>
            <person name="Thomma B.P.H.J."/>
            <person name="Chen Z."/>
            <person name="Henrissat B."/>
            <person name="Lee Y.-H."/>
            <person name="Park J."/>
            <person name="Garcia-Pedrajas M.D."/>
            <person name="Barbara D.J."/>
            <person name="Anchieta A."/>
            <person name="de Jonge R."/>
            <person name="Santhanam P."/>
            <person name="Maruthachalam K."/>
            <person name="Atallah Z."/>
            <person name="Amyotte S.G."/>
            <person name="Paz Z."/>
            <person name="Inderbitzin P."/>
            <person name="Hayes R.J."/>
            <person name="Heiman D.I."/>
            <person name="Young S."/>
            <person name="Zeng Q."/>
            <person name="Engels R."/>
            <person name="Galagan J."/>
            <person name="Cuomo C.A."/>
            <person name="Dobinson K.F."/>
            <person name="Ma L.-J."/>
        </authorList>
    </citation>
    <scope>NUCLEOTIDE SEQUENCE [LARGE SCALE GENOMIC DNA]</scope>
    <source>
        <strain evidence="18">VaMs.102 / ATCC MYA-4576 / FGSC 10136</strain>
    </source>
</reference>
<dbReference type="PANTHER" id="PTHR10314">
    <property type="entry name" value="CYSTATHIONINE BETA-SYNTHASE"/>
    <property type="match status" value="1"/>
</dbReference>
<dbReference type="InterPro" id="IPR050214">
    <property type="entry name" value="Cys_Synth/Cystath_Beta-Synth"/>
</dbReference>
<dbReference type="EC" id="2.3.1.225" evidence="14"/>
<dbReference type="OrthoDB" id="6781668at2759"/>
<dbReference type="GO" id="GO:0009069">
    <property type="term" value="P:serine family amino acid metabolic process"/>
    <property type="evidence" value="ECO:0007669"/>
    <property type="project" value="UniProtKB-ARBA"/>
</dbReference>
<evidence type="ECO:0000256" key="2">
    <source>
        <dbReference type="ARBA" id="ARBA00002100"/>
    </source>
</evidence>
<feature type="repeat" description="ANK" evidence="13">
    <location>
        <begin position="251"/>
        <end position="283"/>
    </location>
</feature>
<dbReference type="PROSITE" id="PS50216">
    <property type="entry name" value="DHHC"/>
    <property type="match status" value="1"/>
</dbReference>
<feature type="transmembrane region" description="Helical" evidence="14">
    <location>
        <begin position="462"/>
        <end position="485"/>
    </location>
</feature>
<dbReference type="OMA" id="GITHILH"/>
<comment type="catalytic activity">
    <reaction evidence="12 14">
        <text>L-cysteinyl-[protein] + hexadecanoyl-CoA = S-hexadecanoyl-L-cysteinyl-[protein] + CoA</text>
        <dbReference type="Rhea" id="RHEA:36683"/>
        <dbReference type="Rhea" id="RHEA-COMP:10131"/>
        <dbReference type="Rhea" id="RHEA-COMP:11032"/>
        <dbReference type="ChEBI" id="CHEBI:29950"/>
        <dbReference type="ChEBI" id="CHEBI:57287"/>
        <dbReference type="ChEBI" id="CHEBI:57379"/>
        <dbReference type="ChEBI" id="CHEBI:74151"/>
        <dbReference type="EC" id="2.3.1.225"/>
    </reaction>
</comment>
<dbReference type="STRING" id="526221.C9SEP9"/>
<evidence type="ECO:0000256" key="5">
    <source>
        <dbReference type="ARBA" id="ARBA00010104"/>
    </source>
</evidence>
<dbReference type="AlphaFoldDB" id="C9SEP9"/>
<dbReference type="InterPro" id="IPR036052">
    <property type="entry name" value="TrpB-like_PALP_sf"/>
</dbReference>
<feature type="repeat" description="ANK" evidence="13">
    <location>
        <begin position="317"/>
        <end position="349"/>
    </location>
</feature>
<feature type="domain" description="Palmitoyltransferase DHHC" evidence="16">
    <location>
        <begin position="547"/>
        <end position="681"/>
    </location>
</feature>
<evidence type="ECO:0000256" key="8">
    <source>
        <dbReference type="ARBA" id="ARBA00022989"/>
    </source>
</evidence>
<proteinExistence type="inferred from homology"/>
<keyword evidence="6 14" id="KW-0812">Transmembrane</keyword>